<dbReference type="GO" id="GO:0008270">
    <property type="term" value="F:zinc ion binding"/>
    <property type="evidence" value="ECO:0007669"/>
    <property type="project" value="UniProtKB-KW"/>
</dbReference>
<dbReference type="PANTHER" id="PTHR47820:SF3">
    <property type="entry name" value="OS07G0499800 PROTEIN"/>
    <property type="match status" value="1"/>
</dbReference>
<dbReference type="PANTHER" id="PTHR47820">
    <property type="entry name" value="BNAC05G24000D PROTEIN"/>
    <property type="match status" value="1"/>
</dbReference>
<keyword evidence="1" id="KW-0479">Metal-binding</keyword>
<feature type="region of interest" description="Disordered" evidence="2">
    <location>
        <begin position="51"/>
        <end position="127"/>
    </location>
</feature>
<comment type="caution">
    <text evidence="4">The sequence shown here is derived from an EMBL/GenBank/DDBJ whole genome shotgun (WGS) entry which is preliminary data.</text>
</comment>
<accession>A0A2P5B261</accession>
<feature type="domain" description="RING-type" evidence="3">
    <location>
        <begin position="781"/>
        <end position="820"/>
    </location>
</feature>
<feature type="region of interest" description="Disordered" evidence="2">
    <location>
        <begin position="604"/>
        <end position="638"/>
    </location>
</feature>
<protein>
    <submittedName>
        <fullName evidence="4">43kDa postsynaptic protein</fullName>
    </submittedName>
</protein>
<feature type="region of interest" description="Disordered" evidence="2">
    <location>
        <begin position="675"/>
        <end position="705"/>
    </location>
</feature>
<keyword evidence="1" id="KW-0863">Zinc-finger</keyword>
<feature type="compositionally biased region" description="Polar residues" evidence="2">
    <location>
        <begin position="118"/>
        <end position="127"/>
    </location>
</feature>
<evidence type="ECO:0000313" key="4">
    <source>
        <dbReference type="EMBL" id="PON42873.1"/>
    </source>
</evidence>
<dbReference type="EMBL" id="JXTB01000381">
    <property type="protein sequence ID" value="PON42873.1"/>
    <property type="molecule type" value="Genomic_DNA"/>
</dbReference>
<keyword evidence="5" id="KW-1185">Reference proteome</keyword>
<dbReference type="OrthoDB" id="6078042at2759"/>
<feature type="region of interest" description="Disordered" evidence="2">
    <location>
        <begin position="158"/>
        <end position="286"/>
    </location>
</feature>
<evidence type="ECO:0000256" key="2">
    <source>
        <dbReference type="SAM" id="MobiDB-lite"/>
    </source>
</evidence>
<feature type="region of interest" description="Disordered" evidence="2">
    <location>
        <begin position="397"/>
        <end position="481"/>
    </location>
</feature>
<feature type="compositionally biased region" description="Polar residues" evidence="2">
    <location>
        <begin position="464"/>
        <end position="481"/>
    </location>
</feature>
<feature type="compositionally biased region" description="Basic and acidic residues" evidence="2">
    <location>
        <begin position="236"/>
        <end position="253"/>
    </location>
</feature>
<dbReference type="PROSITE" id="PS50089">
    <property type="entry name" value="ZF_RING_2"/>
    <property type="match status" value="1"/>
</dbReference>
<dbReference type="CDD" id="cd16647">
    <property type="entry name" value="mRING-HC-C3HC5_NEU1"/>
    <property type="match status" value="1"/>
</dbReference>
<feature type="compositionally biased region" description="Low complexity" evidence="2">
    <location>
        <begin position="158"/>
        <end position="173"/>
    </location>
</feature>
<feature type="compositionally biased region" description="Basic and acidic residues" evidence="2">
    <location>
        <begin position="55"/>
        <end position="67"/>
    </location>
</feature>
<dbReference type="Pfam" id="PF13920">
    <property type="entry name" value="zf-C3HC4_3"/>
    <property type="match status" value="1"/>
</dbReference>
<dbReference type="Proteomes" id="UP000237105">
    <property type="component" value="Unassembled WGS sequence"/>
</dbReference>
<feature type="compositionally biased region" description="Polar residues" evidence="2">
    <location>
        <begin position="406"/>
        <end position="420"/>
    </location>
</feature>
<name>A0A2P5B261_PARAD</name>
<feature type="compositionally biased region" description="Polar residues" evidence="2">
    <location>
        <begin position="682"/>
        <end position="705"/>
    </location>
</feature>
<feature type="region of interest" description="Disordered" evidence="2">
    <location>
        <begin position="577"/>
        <end position="596"/>
    </location>
</feature>
<dbReference type="InterPro" id="IPR001841">
    <property type="entry name" value="Znf_RING"/>
</dbReference>
<dbReference type="AlphaFoldDB" id="A0A2P5B261"/>
<reference evidence="5" key="1">
    <citation type="submission" date="2016-06" db="EMBL/GenBank/DDBJ databases">
        <title>Parallel loss of symbiosis genes in relatives of nitrogen-fixing non-legume Parasponia.</title>
        <authorList>
            <person name="Van Velzen R."/>
            <person name="Holmer R."/>
            <person name="Bu F."/>
            <person name="Rutten L."/>
            <person name="Van Zeijl A."/>
            <person name="Liu W."/>
            <person name="Santuari L."/>
            <person name="Cao Q."/>
            <person name="Sharma T."/>
            <person name="Shen D."/>
            <person name="Roswanjaya Y."/>
            <person name="Wardhani T."/>
            <person name="Kalhor M.S."/>
            <person name="Jansen J."/>
            <person name="Van den Hoogen J."/>
            <person name="Gungor B."/>
            <person name="Hartog M."/>
            <person name="Hontelez J."/>
            <person name="Verver J."/>
            <person name="Yang W.-C."/>
            <person name="Schijlen E."/>
            <person name="Repin R."/>
            <person name="Schilthuizen M."/>
            <person name="Schranz E."/>
            <person name="Heidstra R."/>
            <person name="Miyata K."/>
            <person name="Fedorova E."/>
            <person name="Kohlen W."/>
            <person name="Bisseling T."/>
            <person name="Smit S."/>
            <person name="Geurts R."/>
        </authorList>
    </citation>
    <scope>NUCLEOTIDE SEQUENCE [LARGE SCALE GENOMIC DNA]</scope>
    <source>
        <strain evidence="5">cv. WU1-14</strain>
    </source>
</reference>
<gene>
    <name evidence="4" type="ORF">PanWU01x14_278510</name>
</gene>
<feature type="compositionally biased region" description="Basic and acidic residues" evidence="2">
    <location>
        <begin position="421"/>
        <end position="430"/>
    </location>
</feature>
<evidence type="ECO:0000259" key="3">
    <source>
        <dbReference type="PROSITE" id="PS50089"/>
    </source>
</evidence>
<feature type="compositionally biased region" description="Low complexity" evidence="2">
    <location>
        <begin position="257"/>
        <end position="271"/>
    </location>
</feature>
<organism evidence="4 5">
    <name type="scientific">Parasponia andersonii</name>
    <name type="common">Sponia andersonii</name>
    <dbReference type="NCBI Taxonomy" id="3476"/>
    <lineage>
        <taxon>Eukaryota</taxon>
        <taxon>Viridiplantae</taxon>
        <taxon>Streptophyta</taxon>
        <taxon>Embryophyta</taxon>
        <taxon>Tracheophyta</taxon>
        <taxon>Spermatophyta</taxon>
        <taxon>Magnoliopsida</taxon>
        <taxon>eudicotyledons</taxon>
        <taxon>Gunneridae</taxon>
        <taxon>Pentapetalae</taxon>
        <taxon>rosids</taxon>
        <taxon>fabids</taxon>
        <taxon>Rosales</taxon>
        <taxon>Cannabaceae</taxon>
        <taxon>Parasponia</taxon>
    </lineage>
</organism>
<dbReference type="Gene3D" id="3.30.40.10">
    <property type="entry name" value="Zinc/RING finger domain, C3HC4 (zinc finger)"/>
    <property type="match status" value="1"/>
</dbReference>
<sequence>MASSQVEIPSSSPFGCVLRDHNRRDGCRESSTFQKRLKNLVRDHLHTCISIPSDENSRLPNNEEKKIYQSKNGNSNYNERDDFPASQWRPLSAKRAKEMATTTTAAAERKSQEGELSALSNNSNTPRTLLRSDSLAEIQNLGASSLVQIWEKRLNRSNSWNQSSNSTASRSDSGLSSNGNAFSVVEEDEEVPRGYEAGDSVHDERFDSGPANEDSFADWQSDKTVSSGQPSPARSRNSDAGESERVRVADIIKRLTAANQGQSTSSSSASNDNDRDQSSSPSRDFERALASDQILEHRTFSPRIRGRQAYADLLMQIERDRHGELNKLIERKAVSRFPQRGRIQSMLRLRLLKRGVAVQDQPLALSQVDRLPQGSSIMHLRERFSARVELSTTVQNDAVKPRSPHSEITINNSQMDNSSDLNKRDEHAHSLEVNFIEQESPTPVPLEHTVEDLSEEPDPSSSLTWQETSSENRNLDSQETADANTCFSDWEGNDIAEELEDNYLEYAETSYDWITDISRPRSYWEDRRQEWYQEMLNSNSENVEIRQLLERGTVSGFLASDFREKMDRLMVTRLERQTHPAASLGGGDEEEEDDRGQLMSCIQNCQEQQQEEEECEDEETEGEELEDEEAEGEQEESLISGQYHEASDYFGQSTSSQQIPSPSLLRSWSFRDNEVGEDSDRAASTSPRQDFPSQSYYHSARQCSSSRNHPSIEMEFICELRGQMEQLRQEMSELRKSLKSCMDMQMMLMRQSMKHEAQSAAGGEGKRMSYDGAVSPKKGNCRICYEMKVDSLLYRCGHMCTCLNCAHELQWSSGKCPICRAPIVDVVRAYLDS</sequence>
<dbReference type="InterPro" id="IPR013083">
    <property type="entry name" value="Znf_RING/FYVE/PHD"/>
</dbReference>
<feature type="compositionally biased region" description="Acidic residues" evidence="2">
    <location>
        <begin position="609"/>
        <end position="636"/>
    </location>
</feature>
<dbReference type="SUPFAM" id="SSF57850">
    <property type="entry name" value="RING/U-box"/>
    <property type="match status" value="1"/>
</dbReference>
<dbReference type="STRING" id="3476.A0A2P5B261"/>
<proteinExistence type="predicted"/>
<evidence type="ECO:0000256" key="1">
    <source>
        <dbReference type="PROSITE-ProRule" id="PRU00175"/>
    </source>
</evidence>
<evidence type="ECO:0000313" key="5">
    <source>
        <dbReference type="Proteomes" id="UP000237105"/>
    </source>
</evidence>
<feature type="compositionally biased region" description="Polar residues" evidence="2">
    <location>
        <begin position="222"/>
        <end position="235"/>
    </location>
</feature>
<feature type="compositionally biased region" description="Basic and acidic residues" evidence="2">
    <location>
        <begin position="272"/>
        <end position="286"/>
    </location>
</feature>
<keyword evidence="1" id="KW-0862">Zinc</keyword>